<dbReference type="EMBL" id="JACIED010000010">
    <property type="protein sequence ID" value="MBB4010600.1"/>
    <property type="molecule type" value="Genomic_DNA"/>
</dbReference>
<evidence type="ECO:0000313" key="1">
    <source>
        <dbReference type="EMBL" id="MBB4010600.1"/>
    </source>
</evidence>
<sequence>MAFKLVVPFRNEIMLYSLAKKPCSQNSLRLFE</sequence>
<proteinExistence type="predicted"/>
<protein>
    <submittedName>
        <fullName evidence="1">Uncharacterized protein</fullName>
    </submittedName>
</protein>
<reference evidence="1 2" key="1">
    <citation type="submission" date="2020-08" db="EMBL/GenBank/DDBJ databases">
        <title>Genomic Encyclopedia of Type Strains, Phase IV (KMG-IV): sequencing the most valuable type-strain genomes for metagenomic binning, comparative biology and taxonomic classification.</title>
        <authorList>
            <person name="Goeker M."/>
        </authorList>
    </citation>
    <scope>NUCLEOTIDE SEQUENCE [LARGE SCALE GENOMIC DNA]</scope>
    <source>
        <strain evidence="1 2">DSM 100021</strain>
    </source>
</reference>
<dbReference type="AlphaFoldDB" id="A0A7W6HSH9"/>
<gene>
    <name evidence="1" type="ORF">GGQ71_004902</name>
</gene>
<accession>A0A7W6HSH9</accession>
<name>A0A7W6HSH9_9HYPH</name>
<evidence type="ECO:0000313" key="2">
    <source>
        <dbReference type="Proteomes" id="UP000544107"/>
    </source>
</evidence>
<comment type="caution">
    <text evidence="1">The sequence shown here is derived from an EMBL/GenBank/DDBJ whole genome shotgun (WGS) entry which is preliminary data.</text>
</comment>
<dbReference type="Proteomes" id="UP000544107">
    <property type="component" value="Unassembled WGS sequence"/>
</dbReference>
<organism evidence="1 2">
    <name type="scientific">Allorhizobium taibaishanense</name>
    <dbReference type="NCBI Taxonomy" id="887144"/>
    <lineage>
        <taxon>Bacteria</taxon>
        <taxon>Pseudomonadati</taxon>
        <taxon>Pseudomonadota</taxon>
        <taxon>Alphaproteobacteria</taxon>
        <taxon>Hyphomicrobiales</taxon>
        <taxon>Rhizobiaceae</taxon>
        <taxon>Rhizobium/Agrobacterium group</taxon>
        <taxon>Allorhizobium</taxon>
    </lineage>
</organism>